<dbReference type="PANTHER" id="PTHR43179">
    <property type="entry name" value="RHAMNOSYLTRANSFERASE WBBL"/>
    <property type="match status" value="1"/>
</dbReference>
<evidence type="ECO:0000256" key="3">
    <source>
        <dbReference type="ARBA" id="ARBA00022676"/>
    </source>
</evidence>
<proteinExistence type="inferred from homology"/>
<feature type="domain" description="Glycosyltransferase 2-like" evidence="5">
    <location>
        <begin position="23"/>
        <end position="138"/>
    </location>
</feature>
<keyword evidence="3" id="KW-0328">Glycosyltransferase</keyword>
<keyword evidence="8" id="KW-1185">Reference proteome</keyword>
<dbReference type="Pfam" id="PF00535">
    <property type="entry name" value="Glycos_transf_2"/>
    <property type="match status" value="1"/>
</dbReference>
<dbReference type="PANTHER" id="PTHR43179:SF12">
    <property type="entry name" value="GALACTOFURANOSYLTRANSFERASE GLFT2"/>
    <property type="match status" value="1"/>
</dbReference>
<dbReference type="EMBL" id="JACCCZ010000001">
    <property type="protein sequence ID" value="NYG00107.1"/>
    <property type="molecule type" value="Genomic_DNA"/>
</dbReference>
<evidence type="ECO:0000259" key="6">
    <source>
        <dbReference type="Pfam" id="PF02709"/>
    </source>
</evidence>
<dbReference type="GO" id="GO:0016757">
    <property type="term" value="F:glycosyltransferase activity"/>
    <property type="evidence" value="ECO:0007669"/>
    <property type="project" value="UniProtKB-KW"/>
</dbReference>
<feature type="domain" description="Galactosyltransferase C-terminal" evidence="6">
    <location>
        <begin position="182"/>
        <end position="221"/>
    </location>
</feature>
<reference evidence="7 8" key="1">
    <citation type="submission" date="2020-07" db="EMBL/GenBank/DDBJ databases">
        <title>Sequencing the genomes of 1000 actinobacteria strains.</title>
        <authorList>
            <person name="Klenk H.-P."/>
        </authorList>
    </citation>
    <scope>NUCLEOTIDE SEQUENCE [LARGE SCALE GENOMIC DNA]</scope>
    <source>
        <strain evidence="7 8">DSM 44749</strain>
    </source>
</reference>
<comment type="caution">
    <text evidence="7">The sequence shown here is derived from an EMBL/GenBank/DDBJ whole genome shotgun (WGS) entry which is preliminary data.</text>
</comment>
<gene>
    <name evidence="7" type="ORF">HDA37_000392</name>
</gene>
<comment type="pathway">
    <text evidence="1">Cell wall biogenesis; cell wall polysaccharide biosynthesis.</text>
</comment>
<comment type="similarity">
    <text evidence="2">Belongs to the glycosyltransferase 2 family.</text>
</comment>
<dbReference type="InterPro" id="IPR001173">
    <property type="entry name" value="Glyco_trans_2-like"/>
</dbReference>
<evidence type="ECO:0000313" key="8">
    <source>
        <dbReference type="Proteomes" id="UP000549695"/>
    </source>
</evidence>
<dbReference type="InterPro" id="IPR027791">
    <property type="entry name" value="Galactosyl_T_C"/>
</dbReference>
<evidence type="ECO:0000256" key="4">
    <source>
        <dbReference type="ARBA" id="ARBA00022679"/>
    </source>
</evidence>
<evidence type="ECO:0000256" key="1">
    <source>
        <dbReference type="ARBA" id="ARBA00004776"/>
    </source>
</evidence>
<sequence>MSVPGNRWDLLAPHTGPPPSVGVVVCHYRRPAQLARTVAALQTQTRPPVSVVVADDGSPEPPDPAALAGPVPVRVVTQDDRGFRAAAARNRGAAQVEGDVLVFLDADTVPGPGFVAALTARIAACPDVLAVGRRRHADLSGTAPGDDPAGAPQLPDPAWLADGYRRTRDLLDASGTDWQLVISAVLALHRSLFDDLGGFDERYVGYGGEDWDLAYRAWNNGALLVHEPAAVAWHDGPDWGGRPEDHDAVGGGKDGERIRIAALVPDPGVRGAPLPGAVPDVLATVDADAYGWELVEIVDAVLNQTHRDVRVRLPGGDPRLDELYRGVADTGPWSPDRLRRARARLHVHAPLPPDALARAMDLLTGHDLGRVEIAGPDGRTLAVLVSTRAAGRARRGRVDDAVAQHREGVATLLAGMP</sequence>
<evidence type="ECO:0000313" key="7">
    <source>
        <dbReference type="EMBL" id="NYG00107.1"/>
    </source>
</evidence>
<dbReference type="Proteomes" id="UP000549695">
    <property type="component" value="Unassembled WGS sequence"/>
</dbReference>
<dbReference type="RefSeq" id="WP_179760005.1">
    <property type="nucleotide sequence ID" value="NZ_BAAAJZ010000011.1"/>
</dbReference>
<dbReference type="Gene3D" id="3.90.550.10">
    <property type="entry name" value="Spore Coat Polysaccharide Biosynthesis Protein SpsA, Chain A"/>
    <property type="match status" value="1"/>
</dbReference>
<dbReference type="InterPro" id="IPR029044">
    <property type="entry name" value="Nucleotide-diphossugar_trans"/>
</dbReference>
<dbReference type="GeneID" id="98050224"/>
<name>A0A852VUN7_PSEA5</name>
<accession>A0A852VUN7</accession>
<keyword evidence="4" id="KW-0808">Transferase</keyword>
<dbReference type="SUPFAM" id="SSF53448">
    <property type="entry name" value="Nucleotide-diphospho-sugar transferases"/>
    <property type="match status" value="1"/>
</dbReference>
<dbReference type="AlphaFoldDB" id="A0A852VUN7"/>
<evidence type="ECO:0000259" key="5">
    <source>
        <dbReference type="Pfam" id="PF00535"/>
    </source>
</evidence>
<evidence type="ECO:0000256" key="2">
    <source>
        <dbReference type="ARBA" id="ARBA00006739"/>
    </source>
</evidence>
<protein>
    <submittedName>
        <fullName evidence="7">GT2 family glycosyltransferase</fullName>
    </submittedName>
</protein>
<dbReference type="Pfam" id="PF02709">
    <property type="entry name" value="Glyco_transf_7C"/>
    <property type="match status" value="1"/>
</dbReference>
<organism evidence="7 8">
    <name type="scientific">Pseudonocardia alni</name>
    <name type="common">Amycolata alni</name>
    <dbReference type="NCBI Taxonomy" id="33907"/>
    <lineage>
        <taxon>Bacteria</taxon>
        <taxon>Bacillati</taxon>
        <taxon>Actinomycetota</taxon>
        <taxon>Actinomycetes</taxon>
        <taxon>Pseudonocardiales</taxon>
        <taxon>Pseudonocardiaceae</taxon>
        <taxon>Pseudonocardia</taxon>
    </lineage>
</organism>